<reference evidence="2 3" key="4">
    <citation type="journal article" date="1998" name="J. Virol.">
        <title>The R33 G protein-coupled receptor gene of rat cytomegalovirus plays an essential role in the pathogenesis of viral infection.</title>
        <authorList>
            <person name="Beisser P.S."/>
            <person name="Vink C."/>
            <person name="Van Dam J.G."/>
            <person name="Grauls G."/>
            <person name="Vanherle S.J."/>
            <person name="Bruggeman C.A."/>
        </authorList>
    </citation>
    <scope>NUCLEOTIDE SEQUENCE [LARGE SCALE GENOMIC DNA]</scope>
    <source>
        <strain evidence="2 3">Maastricht</strain>
    </source>
</reference>
<dbReference type="RefSeq" id="NP_064225.1">
    <property type="nucleotide sequence ID" value="NC_002512.2"/>
</dbReference>
<reference evidence="2 3" key="6">
    <citation type="journal article" date="1999" name="J. Gen. Virol.">
        <title>The rat cytomegalovirus R32 gene encodes a virion-associated protein that elicits a strong humoral immune response in infected rats.</title>
        <authorList>
            <person name="Beuken E."/>
            <person name="Grauls G."/>
            <person name="Bruggeman C.A."/>
            <person name="Vink C."/>
        </authorList>
    </citation>
    <scope>NUCLEOTIDE SEQUENCE [LARGE SCALE GENOMIC DNA]</scope>
    <source>
        <strain evidence="2 3">Maastricht</strain>
    </source>
</reference>
<keyword evidence="1" id="KW-0472">Membrane</keyword>
<accession>Q9DW76</accession>
<dbReference type="OrthoDB" id="38918at10239"/>
<protein>
    <submittedName>
        <fullName evidence="2">Pr119.5</fullName>
    </submittedName>
</protein>
<reference evidence="2 3" key="7">
    <citation type="journal article" date="1999" name="J. Virol.">
        <title>Deletion of the R78 G protein-coupled receptor gene from rat cytomegalovirus results in an attenuated, syncytium-inducing mutant strain.</title>
        <authorList>
            <person name="Beisser P.S."/>
            <person name="Grauls G."/>
            <person name="Bruggeman C.A."/>
            <person name="Vink C."/>
        </authorList>
    </citation>
    <scope>NUCLEOTIDE SEQUENCE [LARGE SCALE GENOMIC DNA]</scope>
    <source>
        <strain evidence="2 3">Maastricht</strain>
    </source>
</reference>
<dbReference type="Proteomes" id="UP000008288">
    <property type="component" value="Segment"/>
</dbReference>
<gene>
    <name evidence="2" type="primary">r119.5</name>
</gene>
<evidence type="ECO:0000256" key="1">
    <source>
        <dbReference type="SAM" id="Phobius"/>
    </source>
</evidence>
<keyword evidence="1" id="KW-1133">Transmembrane helix</keyword>
<reference evidence="2 3" key="1">
    <citation type="journal article" date="1996" name="J. Gen. Virol.">
        <title>Cloning and sequence analysis of the genes encoding DNA polymerase, glycoprotein B, ICP18.5 and major DNA-binding protein of rat cytomegalovirus.</title>
        <authorList>
            <person name="Beuken E."/>
            <person name="Slobbe R."/>
            <person name="Bruggeman C.A."/>
            <person name="Vink C."/>
        </authorList>
    </citation>
    <scope>NUCLEOTIDE SEQUENCE [LARGE SCALE GENOMIC DNA]</scope>
    <source>
        <strain evidence="2 3">Maastricht</strain>
    </source>
</reference>
<evidence type="ECO:0000313" key="3">
    <source>
        <dbReference type="Proteomes" id="UP000008288"/>
    </source>
</evidence>
<dbReference type="EMBL" id="AF232689">
    <property type="protein sequence ID" value="AAF99214.1"/>
    <property type="molecule type" value="Genomic_DNA"/>
</dbReference>
<evidence type="ECO:0000313" key="2">
    <source>
        <dbReference type="EMBL" id="AAF99214.1"/>
    </source>
</evidence>
<reference evidence="2 3" key="8">
    <citation type="journal article" date="2000" name="J. Virol.">
        <title>The r144 major histocompatibility complex class I-like gene of rat cytomegalovirus is dispensable for both acute and long-term infection in the immunocompromised host.</title>
        <authorList>
            <person name="Beisser P.S."/>
            <person name="Kloover J.S."/>
            <person name="Grauls G.E."/>
            <person name="Blok M.J."/>
            <person name="Bruggeman C.A."/>
            <person name="Vink C."/>
        </authorList>
    </citation>
    <scope>NUCLEOTIDE SEQUENCE [LARGE SCALE GENOMIC DNA]</scope>
    <source>
        <strain evidence="2 3">Maastricht</strain>
    </source>
</reference>
<keyword evidence="1" id="KW-0812">Transmembrane</keyword>
<reference evidence="2 3" key="9">
    <citation type="journal article" date="2000" name="J. Virol.">
        <title>Complete DNA sequence of the rat cytomegalovirus genome.</title>
        <authorList>
            <person name="Vink C."/>
            <person name="Beuken E."/>
            <person name="Bruggeman C.A."/>
        </authorList>
    </citation>
    <scope>NUCLEOTIDE SEQUENCE [LARGE SCALE GENOMIC DNA]</scope>
    <source>
        <strain evidence="2 3">Maastricht</strain>
    </source>
</reference>
<reference evidence="2 3" key="5">
    <citation type="journal article" date="1998" name="Virology">
        <title>The Maastricht strain and England strain of rat cytomegalovirus represent different betaherpesvirus species rather than strains.</title>
        <authorList>
            <person name="Beisser P.S."/>
            <person name="Kaptein S.J."/>
            <person name="Beuken E."/>
            <person name="Bruggeman C.A."/>
            <person name="Vink C."/>
        </authorList>
    </citation>
    <scope>NUCLEOTIDE SEQUENCE [LARGE SCALE GENOMIC DNA]</scope>
    <source>
        <strain evidence="2 3">Maastricht</strain>
    </source>
</reference>
<dbReference type="GeneID" id="940359"/>
<sequence length="329" mass="36518">MSPPHLSLVITNTSCLTLMLYAVHRVDTSMSCQVLYEGHSGYSASKPTALYCIGTGNDGNWTKIENGTERAIARFNRTNVDLQDGEYNVTVLSRKGNNTLETLLNLTQGGNGKYTCTIGNETEILYVPMLIKAGGSWDGHNVRLQCMPINKNVSAPEHVDHHPYNITWFLNSTIVGWAHVQNDSYSNVTYNTNSSFVQAKNVTVRNNWIETNTTTPVCVTCLLGENGQFGSTTLCSPNTKDTSTSRSTVEDIFNKNSYSSLISDKNNAAEYTIDFSENSPTLFFGFILVVCVILGTFFLVYLKEKGRSGIQPVRITYSSFNLRFVQIDE</sequence>
<dbReference type="KEGG" id="vg:940359"/>
<name>Q9DW76_RCMVM</name>
<proteinExistence type="predicted"/>
<keyword evidence="3" id="KW-1185">Reference proteome</keyword>
<reference evidence="2 3" key="2">
    <citation type="journal article" date="1996" name="J. Virol.">
        <title>Structure of the rat cytomegalovirus genome termini.</title>
        <authorList>
            <person name="Vink C."/>
            <person name="Beuken E."/>
            <person name="Bruggeman C.A."/>
        </authorList>
    </citation>
    <scope>NUCLEOTIDE SEQUENCE [LARGE SCALE GENOMIC DNA]</scope>
    <source>
        <strain evidence="2 3">Maastricht</strain>
    </source>
</reference>
<organism evidence="2 3">
    <name type="scientific">Rat cytomegalovirus (strain Maastricht)</name>
    <dbReference type="NCBI Taxonomy" id="79700"/>
    <lineage>
        <taxon>Viruses</taxon>
        <taxon>Duplodnaviria</taxon>
        <taxon>Heunggongvirae</taxon>
        <taxon>Peploviricota</taxon>
        <taxon>Herviviricetes</taxon>
        <taxon>Herpesvirales</taxon>
        <taxon>Orthoherpesviridae</taxon>
        <taxon>Betaherpesvirinae</taxon>
        <taxon>Muromegalovirus</taxon>
        <taxon>Muromegalovirus muridbeta2</taxon>
        <taxon>Murid betaherpesvirus 2</taxon>
    </lineage>
</organism>
<reference evidence="2 3" key="3">
    <citation type="journal article" date="1997" name="J. Gen. Virol.">
        <title>Cloning and functional characterization of the origin of lytic-phase DNA replication of rat cytomegalovirus.</title>
        <authorList>
            <person name="Vink C."/>
            <person name="Beuken E."/>
            <person name="Bruggeman C.A."/>
        </authorList>
    </citation>
    <scope>NUCLEOTIDE SEQUENCE [LARGE SCALE GENOMIC DNA]</scope>
    <source>
        <strain evidence="2 3">Maastricht</strain>
    </source>
</reference>
<feature type="transmembrane region" description="Helical" evidence="1">
    <location>
        <begin position="282"/>
        <end position="302"/>
    </location>
</feature>
<organismHost>
    <name type="scientific">Rattus</name>
    <name type="common">rats</name>
    <dbReference type="NCBI Taxonomy" id="10114"/>
</organismHost>
<reference evidence="2 3" key="10">
    <citation type="journal article" date="2000" name="Virus Res.">
        <title>Rat cytomegalovirus R89 is a highly conserved gene which expresses a spliced transcript.</title>
        <authorList>
            <person name="Gruijthuijsen Y.K."/>
            <person name="Beuken E."/>
            <person name="Bruggeman C.A."/>
            <person name="Vink C."/>
        </authorList>
    </citation>
    <scope>NUCLEOTIDE SEQUENCE [LARGE SCALE GENOMIC DNA]</scope>
    <source>
        <strain evidence="2 3">Maastricht</strain>
    </source>
</reference>